<organism evidence="2 3">
    <name type="scientific">Arthrobacter globiformis</name>
    <dbReference type="NCBI Taxonomy" id="1665"/>
    <lineage>
        <taxon>Bacteria</taxon>
        <taxon>Bacillati</taxon>
        <taxon>Actinomycetota</taxon>
        <taxon>Actinomycetes</taxon>
        <taxon>Micrococcales</taxon>
        <taxon>Micrococcaceae</taxon>
        <taxon>Arthrobacter</taxon>
    </lineage>
</organism>
<dbReference type="OrthoDB" id="9795587at2"/>
<dbReference type="InterPro" id="IPR016174">
    <property type="entry name" value="Di-haem_cyt_TM"/>
</dbReference>
<feature type="transmembrane region" description="Helical" evidence="1">
    <location>
        <begin position="236"/>
        <end position="256"/>
    </location>
</feature>
<accession>A0A328HAX9</accession>
<dbReference type="SUPFAM" id="SSF81342">
    <property type="entry name" value="Transmembrane di-heme cytochromes"/>
    <property type="match status" value="1"/>
</dbReference>
<dbReference type="Proteomes" id="UP000249166">
    <property type="component" value="Unassembled WGS sequence"/>
</dbReference>
<dbReference type="GO" id="GO:0016020">
    <property type="term" value="C:membrane"/>
    <property type="evidence" value="ECO:0007669"/>
    <property type="project" value="InterPro"/>
</dbReference>
<dbReference type="AlphaFoldDB" id="A0A328HAX9"/>
<keyword evidence="1" id="KW-1133">Transmembrane helix</keyword>
<evidence type="ECO:0000313" key="2">
    <source>
        <dbReference type="EMBL" id="RAM35649.1"/>
    </source>
</evidence>
<feature type="transmembrane region" description="Helical" evidence="1">
    <location>
        <begin position="73"/>
        <end position="93"/>
    </location>
</feature>
<evidence type="ECO:0000256" key="1">
    <source>
        <dbReference type="SAM" id="Phobius"/>
    </source>
</evidence>
<proteinExistence type="predicted"/>
<keyword evidence="1" id="KW-0472">Membrane</keyword>
<feature type="transmembrane region" description="Helical" evidence="1">
    <location>
        <begin position="276"/>
        <end position="296"/>
    </location>
</feature>
<dbReference type="RefSeq" id="WP_111905469.1">
    <property type="nucleotide sequence ID" value="NZ_QLNP01000100.1"/>
</dbReference>
<dbReference type="Gene3D" id="1.20.950.20">
    <property type="entry name" value="Transmembrane di-heme cytochromes, Chain C"/>
    <property type="match status" value="1"/>
</dbReference>
<sequence length="313" mass="35610">MSAPTKTRYTAKAAMESRWFKPLVVSLGIILVFGLAVLAARLLRNTQPVGDFIERYHGTTALPVDAPVGIPPWLGWQHFLNMFLMLFIIRSGWQIRNSSLPMNWRRKKPGRFLFKNPGKKINLAIWWHLSWDTLWVLNGVVFFALIFATGQWMRLVPLSWDVLPNALSVAIQYLSLDWPLENGWVNYNSLQILTYFLTVFIASPLAIVTGVRMSPAFQTRVPQANKLVPMSVTRRVHFIVMLWFAVFILVHVTLVFATGALRNLNHMYASQDNNDWIGFLIFSASLLVLVGGWFAASPVTIRYLASFSGNVTR</sequence>
<reference evidence="2 3" key="1">
    <citation type="submission" date="2018-04" db="EMBL/GenBank/DDBJ databases">
        <title>Bacteria isolated from cave deposits of Manipur.</title>
        <authorList>
            <person name="Sahoo D."/>
            <person name="Sarangthem I."/>
            <person name="Nandeibam J."/>
        </authorList>
    </citation>
    <scope>NUCLEOTIDE SEQUENCE [LARGE SCALE GENOMIC DNA]</scope>
    <source>
        <strain evidence="3">mrc11</strain>
    </source>
</reference>
<gene>
    <name evidence="2" type="ORF">DBZ45_19385</name>
</gene>
<protein>
    <submittedName>
        <fullName evidence="2">Uncharacterized protein</fullName>
    </submittedName>
</protein>
<keyword evidence="1" id="KW-0812">Transmembrane</keyword>
<feature type="transmembrane region" description="Helical" evidence="1">
    <location>
        <begin position="20"/>
        <end position="43"/>
    </location>
</feature>
<dbReference type="EMBL" id="QLNP01000100">
    <property type="protein sequence ID" value="RAM35649.1"/>
    <property type="molecule type" value="Genomic_DNA"/>
</dbReference>
<feature type="transmembrane region" description="Helical" evidence="1">
    <location>
        <begin position="192"/>
        <end position="215"/>
    </location>
</feature>
<evidence type="ECO:0000313" key="3">
    <source>
        <dbReference type="Proteomes" id="UP000249166"/>
    </source>
</evidence>
<feature type="transmembrane region" description="Helical" evidence="1">
    <location>
        <begin position="134"/>
        <end position="153"/>
    </location>
</feature>
<comment type="caution">
    <text evidence="2">The sequence shown here is derived from an EMBL/GenBank/DDBJ whole genome shotgun (WGS) entry which is preliminary data.</text>
</comment>
<dbReference type="GO" id="GO:0022904">
    <property type="term" value="P:respiratory electron transport chain"/>
    <property type="evidence" value="ECO:0007669"/>
    <property type="project" value="InterPro"/>
</dbReference>
<name>A0A328HAX9_ARTGO</name>